<evidence type="ECO:0000256" key="8">
    <source>
        <dbReference type="ARBA" id="ARBA00022989"/>
    </source>
</evidence>
<keyword evidence="14" id="KW-1185">Reference proteome</keyword>
<keyword evidence="7" id="KW-0029">Amino-acid transport</keyword>
<dbReference type="SUPFAM" id="SSF118215">
    <property type="entry name" value="Proton glutamate symport protein"/>
    <property type="match status" value="1"/>
</dbReference>
<evidence type="ECO:0000256" key="5">
    <source>
        <dbReference type="ARBA" id="ARBA00022692"/>
    </source>
</evidence>
<keyword evidence="4" id="KW-0597">Phosphoprotein</keyword>
<evidence type="ECO:0000256" key="1">
    <source>
        <dbReference type="ARBA" id="ARBA00004651"/>
    </source>
</evidence>
<keyword evidence="9" id="KW-0915">Sodium</keyword>
<protein>
    <recommendedName>
        <fullName evidence="11">Amino acid transporter</fullName>
    </recommendedName>
</protein>
<keyword evidence="11" id="KW-0769">Symport</keyword>
<evidence type="ECO:0000256" key="9">
    <source>
        <dbReference type="ARBA" id="ARBA00023053"/>
    </source>
</evidence>
<comment type="caution">
    <text evidence="13">The sequence shown here is derived from an EMBL/GenBank/DDBJ whole genome shotgun (WGS) entry which is preliminary data.</text>
</comment>
<keyword evidence="2 11" id="KW-0813">Transport</keyword>
<dbReference type="Gene3D" id="1.10.3860.10">
    <property type="entry name" value="Sodium:dicarboxylate symporter"/>
    <property type="match status" value="1"/>
</dbReference>
<sequence length="499" mass="54874">MEEVPKQIENSGSSTCRNFFRYIKERFFLFSSLISVALGIIFGLLLKFYVELTETDKLRIAFPGDVLMRMLQMVAVPLIVTSVITGVSGLSVNISRKIAMRAAMYFVGTTLISVIIGLVLVLSVRPGAAYTVEKEETEDENFSTIDALLDLVRNLLPKSLIQACYEQYKTKKLEFETFIMEPNSTVQKNITEVQLVGHFVEGVNTLGLIMCSFFLGVTLNKMGRRGTVLVEIFTILKQPPNTLSTWYLPFGVLFMITSHVIEVHDWETTYMLGKFMAIVLIGLFIHALIVLPTVYFLAVRRNPFLVFIGVSPALLTALLVSSSSATLPLTLRCCVERMKMDRRIARFMLPIGTNVNMDGTALYEVIAAVFIAQLNKISLDLSQILTIAVMAAVSSLGAAGIPATGAVTTLFVLSAVGLPVKEASMLVVVEWLLDRCNTVVNVLGDCIGLAMINHLSAKDLAEMEDSDLESGSTTYNEAEAPDEENQSPAVSQYTLPEAV</sequence>
<dbReference type="GO" id="GO:0015501">
    <property type="term" value="F:glutamate:sodium symporter activity"/>
    <property type="evidence" value="ECO:0007669"/>
    <property type="project" value="TreeGrafter"/>
</dbReference>
<keyword evidence="3" id="KW-1003">Cell membrane</keyword>
<dbReference type="GO" id="GO:0005313">
    <property type="term" value="F:L-glutamate transmembrane transporter activity"/>
    <property type="evidence" value="ECO:0007669"/>
    <property type="project" value="TreeGrafter"/>
</dbReference>
<dbReference type="GO" id="GO:0005886">
    <property type="term" value="C:plasma membrane"/>
    <property type="evidence" value="ECO:0007669"/>
    <property type="project" value="UniProtKB-SubCell"/>
</dbReference>
<accession>A0AAN7X7S7</accession>
<comment type="subcellular location">
    <subcellularLocation>
        <location evidence="1">Cell membrane</location>
        <topology evidence="1">Multi-pass membrane protein</topology>
    </subcellularLocation>
    <subcellularLocation>
        <location evidence="11">Membrane</location>
        <topology evidence="11">Multi-pass membrane protein</topology>
    </subcellularLocation>
</comment>
<name>A0AAN7X7S7_ELEMC</name>
<keyword evidence="8 11" id="KW-1133">Transmembrane helix</keyword>
<dbReference type="GO" id="GO:0033229">
    <property type="term" value="F:cysteine transmembrane transporter activity"/>
    <property type="evidence" value="ECO:0007669"/>
    <property type="project" value="TreeGrafter"/>
</dbReference>
<evidence type="ECO:0000256" key="7">
    <source>
        <dbReference type="ARBA" id="ARBA00022970"/>
    </source>
</evidence>
<proteinExistence type="inferred from homology"/>
<dbReference type="InterPro" id="IPR036458">
    <property type="entry name" value="Na:dicarbo_symporter_sf"/>
</dbReference>
<evidence type="ECO:0000256" key="10">
    <source>
        <dbReference type="ARBA" id="ARBA00023136"/>
    </source>
</evidence>
<dbReference type="PRINTS" id="PR00173">
    <property type="entry name" value="EDTRNSPORT"/>
</dbReference>
<dbReference type="Proteomes" id="UP001346869">
    <property type="component" value="Unassembled WGS sequence"/>
</dbReference>
<organism evidence="13 14">
    <name type="scientific">Eleginops maclovinus</name>
    <name type="common">Patagonian blennie</name>
    <name type="synonym">Eleginus maclovinus</name>
    <dbReference type="NCBI Taxonomy" id="56733"/>
    <lineage>
        <taxon>Eukaryota</taxon>
        <taxon>Metazoa</taxon>
        <taxon>Chordata</taxon>
        <taxon>Craniata</taxon>
        <taxon>Vertebrata</taxon>
        <taxon>Euteleostomi</taxon>
        <taxon>Actinopterygii</taxon>
        <taxon>Neopterygii</taxon>
        <taxon>Teleostei</taxon>
        <taxon>Neoteleostei</taxon>
        <taxon>Acanthomorphata</taxon>
        <taxon>Eupercaria</taxon>
        <taxon>Perciformes</taxon>
        <taxon>Notothenioidei</taxon>
        <taxon>Eleginopidae</taxon>
        <taxon>Eleginops</taxon>
    </lineage>
</organism>
<feature type="compositionally biased region" description="Polar residues" evidence="12">
    <location>
        <begin position="486"/>
        <end position="499"/>
    </location>
</feature>
<evidence type="ECO:0000313" key="14">
    <source>
        <dbReference type="Proteomes" id="UP001346869"/>
    </source>
</evidence>
<feature type="transmembrane region" description="Helical" evidence="11">
    <location>
        <begin position="27"/>
        <end position="50"/>
    </location>
</feature>
<reference evidence="13 14" key="1">
    <citation type="journal article" date="2023" name="Genes (Basel)">
        <title>Chromosome-Level Genome Assembly and Circadian Gene Repertoire of the Patagonia Blennie Eleginops maclovinus-The Closest Ancestral Proxy of Antarctic Cryonotothenioids.</title>
        <authorList>
            <person name="Cheng C.C."/>
            <person name="Rivera-Colon A.G."/>
            <person name="Minhas B.F."/>
            <person name="Wilson L."/>
            <person name="Rayamajhi N."/>
            <person name="Vargas-Chacoff L."/>
            <person name="Catchen J.M."/>
        </authorList>
    </citation>
    <scope>NUCLEOTIDE SEQUENCE [LARGE SCALE GENOMIC DNA]</scope>
    <source>
        <strain evidence="13">JMC-PN-2008</strain>
    </source>
</reference>
<evidence type="ECO:0000256" key="3">
    <source>
        <dbReference type="ARBA" id="ARBA00022475"/>
    </source>
</evidence>
<dbReference type="PANTHER" id="PTHR11958">
    <property type="entry name" value="SODIUM/DICARBOXYLATE SYMPORTER-RELATED"/>
    <property type="match status" value="1"/>
</dbReference>
<feature type="transmembrane region" description="Helical" evidence="11">
    <location>
        <begin position="304"/>
        <end position="327"/>
    </location>
</feature>
<feature type="transmembrane region" description="Helical" evidence="11">
    <location>
        <begin position="246"/>
        <end position="263"/>
    </location>
</feature>
<evidence type="ECO:0000256" key="2">
    <source>
        <dbReference type="ARBA" id="ARBA00022448"/>
    </source>
</evidence>
<feature type="transmembrane region" description="Helical" evidence="11">
    <location>
        <begin position="102"/>
        <end position="124"/>
    </location>
</feature>
<feature type="transmembrane region" description="Helical" evidence="11">
    <location>
        <begin position="70"/>
        <end position="90"/>
    </location>
</feature>
<dbReference type="PANTHER" id="PTHR11958:SF109">
    <property type="entry name" value="EXCITATORY AMINO ACID TRANSPORTER 3"/>
    <property type="match status" value="1"/>
</dbReference>
<evidence type="ECO:0000256" key="12">
    <source>
        <dbReference type="SAM" id="MobiDB-lite"/>
    </source>
</evidence>
<dbReference type="GO" id="GO:0046872">
    <property type="term" value="F:metal ion binding"/>
    <property type="evidence" value="ECO:0007669"/>
    <property type="project" value="UniProtKB-KW"/>
</dbReference>
<evidence type="ECO:0000256" key="11">
    <source>
        <dbReference type="RuleBase" id="RU361216"/>
    </source>
</evidence>
<reference evidence="13 14" key="2">
    <citation type="journal article" date="2023" name="Mol. Biol. Evol.">
        <title>Genomics of Secondarily Temperate Adaptation in the Only Non-Antarctic Icefish.</title>
        <authorList>
            <person name="Rivera-Colon A.G."/>
            <person name="Rayamajhi N."/>
            <person name="Minhas B.F."/>
            <person name="Madrigal G."/>
            <person name="Bilyk K.T."/>
            <person name="Yoon V."/>
            <person name="Hune M."/>
            <person name="Gregory S."/>
            <person name="Cheng C.H.C."/>
            <person name="Catchen J.M."/>
        </authorList>
    </citation>
    <scope>NUCLEOTIDE SEQUENCE [LARGE SCALE GENOMIC DNA]</scope>
    <source>
        <strain evidence="13">JMC-PN-2008</strain>
    </source>
</reference>
<gene>
    <name evidence="13" type="ORF">PBY51_007466</name>
</gene>
<keyword evidence="6" id="KW-0479">Metal-binding</keyword>
<comment type="similarity">
    <text evidence="11">Belongs to the dicarboxylate/amino acid:cation symporter (DAACS) (TC 2.A.23) family.</text>
</comment>
<dbReference type="Pfam" id="PF00375">
    <property type="entry name" value="SDF"/>
    <property type="match status" value="1"/>
</dbReference>
<dbReference type="AlphaFoldDB" id="A0AAN7X7S7"/>
<keyword evidence="10 11" id="KW-0472">Membrane</keyword>
<dbReference type="EMBL" id="JAUZQC010000017">
    <property type="protein sequence ID" value="KAK5855825.1"/>
    <property type="molecule type" value="Genomic_DNA"/>
</dbReference>
<dbReference type="InterPro" id="IPR001991">
    <property type="entry name" value="Na-dicarboxylate_symporter"/>
</dbReference>
<feature type="transmembrane region" description="Helical" evidence="11">
    <location>
        <begin position="275"/>
        <end position="298"/>
    </location>
</feature>
<evidence type="ECO:0000313" key="13">
    <source>
        <dbReference type="EMBL" id="KAK5855825.1"/>
    </source>
</evidence>
<dbReference type="InterPro" id="IPR050746">
    <property type="entry name" value="DAACS"/>
</dbReference>
<keyword evidence="5 11" id="KW-0812">Transmembrane</keyword>
<evidence type="ECO:0000256" key="6">
    <source>
        <dbReference type="ARBA" id="ARBA00022723"/>
    </source>
</evidence>
<feature type="region of interest" description="Disordered" evidence="12">
    <location>
        <begin position="463"/>
        <end position="499"/>
    </location>
</feature>
<evidence type="ECO:0000256" key="4">
    <source>
        <dbReference type="ARBA" id="ARBA00022553"/>
    </source>
</evidence>